<dbReference type="STRING" id="52694.ACWI_28430"/>
<dbReference type="Proteomes" id="UP000322619">
    <property type="component" value="Unassembled WGS sequence"/>
</dbReference>
<evidence type="ECO:0000256" key="2">
    <source>
        <dbReference type="ARBA" id="ARBA00022723"/>
    </source>
</evidence>
<dbReference type="PANTHER" id="PTHR42796:SF4">
    <property type="entry name" value="FUMARYLACETOACETATE HYDROLASE DOMAIN-CONTAINING PROTEIN 2A"/>
    <property type="match status" value="1"/>
</dbReference>
<dbReference type="InterPro" id="IPR011234">
    <property type="entry name" value="Fumarylacetoacetase-like_C"/>
</dbReference>
<gene>
    <name evidence="4" type="ORF">ACWI_28430</name>
    <name evidence="5" type="ORF">FXB42_10940</name>
    <name evidence="6" type="ORF">LNN31_07245</name>
</gene>
<reference evidence="6" key="3">
    <citation type="submission" date="2021-11" db="EMBL/GenBank/DDBJ databases">
        <title>Isoprene-degrading acetogen.</title>
        <authorList>
            <person name="Yang Y."/>
            <person name="Jin H."/>
            <person name="Yan J."/>
        </authorList>
    </citation>
    <scope>NUCLEOTIDE SEQUENCE</scope>
    <source>
        <strain evidence="6">Berkeley</strain>
    </source>
</reference>
<dbReference type="Proteomes" id="UP000176244">
    <property type="component" value="Unassembled WGS sequence"/>
</dbReference>
<dbReference type="Pfam" id="PF01557">
    <property type="entry name" value="FAA_hydrolase"/>
    <property type="match status" value="1"/>
</dbReference>
<dbReference type="Gene3D" id="3.90.850.10">
    <property type="entry name" value="Fumarylacetoacetase-like, C-terminal domain"/>
    <property type="match status" value="1"/>
</dbReference>
<dbReference type="EMBL" id="VSLA01000024">
    <property type="protein sequence ID" value="TYC84839.1"/>
    <property type="molecule type" value="Genomic_DNA"/>
</dbReference>
<dbReference type="PANTHER" id="PTHR42796">
    <property type="entry name" value="FUMARYLACETOACETATE HYDROLASE DOMAIN-CONTAINING PROTEIN 2A-RELATED"/>
    <property type="match status" value="1"/>
</dbReference>
<dbReference type="FunFam" id="3.90.850.10:FF:000002">
    <property type="entry name" value="2-hydroxyhepta-2,4-diene-1,7-dioate isomerase"/>
    <property type="match status" value="1"/>
</dbReference>
<comment type="similarity">
    <text evidence="1">Belongs to the FAH family.</text>
</comment>
<reference evidence="4 7" key="1">
    <citation type="submission" date="2015-09" db="EMBL/GenBank/DDBJ databases">
        <title>Genome sequence of Acetobacterium wieringae DSM 1911.</title>
        <authorList>
            <person name="Poehlein A."/>
            <person name="Bengelsdorf F.R."/>
            <person name="Schiel-Bengelsdorf B."/>
            <person name="Duerre P."/>
            <person name="Daniel R."/>
        </authorList>
    </citation>
    <scope>NUCLEOTIDE SEQUENCE [LARGE SCALE GENOMIC DNA]</scope>
    <source>
        <strain evidence="4 7">DSM 1911</strain>
    </source>
</reference>
<evidence type="ECO:0000313" key="9">
    <source>
        <dbReference type="Proteomes" id="UP001163550"/>
    </source>
</evidence>
<sequence length="297" mass="33012">MYFVTYQYNAFSEGGILTADETRVLPITTIGKLMGLKFPERLIDFIPLATDELLADIKQVMAEHQNLGINLDLVKLLAPIPKPPRNIFCLGKNYADHAKEIKNIPTMGDVPENPIYFSKLPTSVTGPDTVILSHAKATKQIDYEVELAIVIGKEGADIPKEDAEDYIFGYTIANDITARDLQKKHSQWYKGKSLDTFCPLGPRILHKNDLRIPFDLDITCRVNGEVRQHSKTGRMIFDIPSIISDLSQGMTLLPGDIILTGTPAGVGFALDPPQFLKHGDQIEAEIEKIGVLRNTIE</sequence>
<dbReference type="SUPFAM" id="SSF56529">
    <property type="entry name" value="FAH"/>
    <property type="match status" value="1"/>
</dbReference>
<dbReference type="InterPro" id="IPR051121">
    <property type="entry name" value="FAH"/>
</dbReference>
<dbReference type="AlphaFoldDB" id="A0A1F2PF67"/>
<organism evidence="4 7">
    <name type="scientific">Acetobacterium wieringae</name>
    <dbReference type="NCBI Taxonomy" id="52694"/>
    <lineage>
        <taxon>Bacteria</taxon>
        <taxon>Bacillati</taxon>
        <taxon>Bacillota</taxon>
        <taxon>Clostridia</taxon>
        <taxon>Eubacteriales</taxon>
        <taxon>Eubacteriaceae</taxon>
        <taxon>Acetobacterium</taxon>
    </lineage>
</organism>
<proteinExistence type="inferred from homology"/>
<evidence type="ECO:0000313" key="6">
    <source>
        <dbReference type="EMBL" id="UYO64202.1"/>
    </source>
</evidence>
<dbReference type="EMBL" id="CP087994">
    <property type="protein sequence ID" value="UYO64202.1"/>
    <property type="molecule type" value="Genomic_DNA"/>
</dbReference>
<dbReference type="EC" id="4.3.2.3" evidence="4"/>
<dbReference type="GO" id="GO:0050385">
    <property type="term" value="F:ureidoglycolate lyase activity"/>
    <property type="evidence" value="ECO:0007669"/>
    <property type="project" value="UniProtKB-EC"/>
</dbReference>
<dbReference type="GO" id="GO:0019752">
    <property type="term" value="P:carboxylic acid metabolic process"/>
    <property type="evidence" value="ECO:0007669"/>
    <property type="project" value="UniProtKB-ARBA"/>
</dbReference>
<dbReference type="GO" id="GO:0016787">
    <property type="term" value="F:hydrolase activity"/>
    <property type="evidence" value="ECO:0007669"/>
    <property type="project" value="UniProtKB-KW"/>
</dbReference>
<evidence type="ECO:0000313" key="5">
    <source>
        <dbReference type="EMBL" id="TYC84839.1"/>
    </source>
</evidence>
<evidence type="ECO:0000313" key="7">
    <source>
        <dbReference type="Proteomes" id="UP000176244"/>
    </source>
</evidence>
<dbReference type="Proteomes" id="UP001163550">
    <property type="component" value="Chromosome"/>
</dbReference>
<protein>
    <submittedName>
        <fullName evidence="5">Fumarylacetoacetate hydrolase family protein</fullName>
    </submittedName>
    <submittedName>
        <fullName evidence="4">Ureidoglycolate lyase</fullName>
        <ecNumber evidence="4">4.3.2.3</ecNumber>
    </submittedName>
</protein>
<name>A0A1F2PF67_9FIRM</name>
<evidence type="ECO:0000256" key="1">
    <source>
        <dbReference type="ARBA" id="ARBA00010211"/>
    </source>
</evidence>
<keyword evidence="2" id="KW-0479">Metal-binding</keyword>
<accession>A0A1F2PF67</accession>
<evidence type="ECO:0000259" key="3">
    <source>
        <dbReference type="Pfam" id="PF01557"/>
    </source>
</evidence>
<keyword evidence="4" id="KW-0456">Lyase</keyword>
<dbReference type="OrthoDB" id="9805307at2"/>
<evidence type="ECO:0000313" key="4">
    <source>
        <dbReference type="EMBL" id="OFV69705.1"/>
    </source>
</evidence>
<dbReference type="RefSeq" id="WP_070372104.1">
    <property type="nucleotide sequence ID" value="NZ_CABIIK010000007.1"/>
</dbReference>
<evidence type="ECO:0000313" key="8">
    <source>
        <dbReference type="Proteomes" id="UP000322619"/>
    </source>
</evidence>
<reference evidence="5 8" key="2">
    <citation type="submission" date="2019-08" db="EMBL/GenBank/DDBJ databases">
        <title>Isolation and enrichment of carboxydotrophic bacteria from anaerobic sludge for the production of bio-based chemicals from syngas.</title>
        <authorList>
            <person name="Antares A.L."/>
            <person name="Moreira J."/>
            <person name="Diender M."/>
            <person name="Parshina S.N."/>
            <person name="Stams A.J.M."/>
            <person name="Alves M."/>
            <person name="Alves J.I."/>
            <person name="Sousa D.Z."/>
        </authorList>
    </citation>
    <scope>NUCLEOTIDE SEQUENCE [LARGE SCALE GENOMIC DNA]</scope>
    <source>
        <strain evidence="5 8">JM</strain>
    </source>
</reference>
<dbReference type="InterPro" id="IPR036663">
    <property type="entry name" value="Fumarylacetoacetase_C_sf"/>
</dbReference>
<feature type="domain" description="Fumarylacetoacetase-like C-terminal" evidence="3">
    <location>
        <begin position="87"/>
        <end position="296"/>
    </location>
</feature>
<dbReference type="EMBL" id="LKEU01000037">
    <property type="protein sequence ID" value="OFV69705.1"/>
    <property type="molecule type" value="Genomic_DNA"/>
</dbReference>
<keyword evidence="9" id="KW-1185">Reference proteome</keyword>
<dbReference type="GO" id="GO:0016853">
    <property type="term" value="F:isomerase activity"/>
    <property type="evidence" value="ECO:0007669"/>
    <property type="project" value="UniProtKB-ARBA"/>
</dbReference>
<keyword evidence="5" id="KW-0378">Hydrolase</keyword>
<dbReference type="GO" id="GO:0046872">
    <property type="term" value="F:metal ion binding"/>
    <property type="evidence" value="ECO:0007669"/>
    <property type="project" value="UniProtKB-KW"/>
</dbReference>